<evidence type="ECO:0000313" key="6">
    <source>
        <dbReference type="EMBL" id="SDM85921.1"/>
    </source>
</evidence>
<dbReference type="InterPro" id="IPR023271">
    <property type="entry name" value="Aquaporin-like"/>
</dbReference>
<evidence type="ECO:0000256" key="1">
    <source>
        <dbReference type="ARBA" id="ARBA00004141"/>
    </source>
</evidence>
<evidence type="ECO:0000313" key="7">
    <source>
        <dbReference type="Proteomes" id="UP000198680"/>
    </source>
</evidence>
<dbReference type="STRING" id="1137991.SAMN05660642_03462"/>
<feature type="transmembrane region" description="Helical" evidence="5">
    <location>
        <begin position="236"/>
        <end position="255"/>
    </location>
</feature>
<feature type="transmembrane region" description="Helical" evidence="5">
    <location>
        <begin position="195"/>
        <end position="216"/>
    </location>
</feature>
<dbReference type="PANTHER" id="PTHR30520:SF8">
    <property type="entry name" value="NITRITE TRANSPORTER NIRC"/>
    <property type="match status" value="1"/>
</dbReference>
<dbReference type="AlphaFoldDB" id="A0A1G9WNZ5"/>
<protein>
    <submittedName>
        <fullName evidence="6">Nitrite transporter NirC</fullName>
    </submittedName>
</protein>
<evidence type="ECO:0000256" key="3">
    <source>
        <dbReference type="ARBA" id="ARBA00022989"/>
    </source>
</evidence>
<dbReference type="PANTHER" id="PTHR30520">
    <property type="entry name" value="FORMATE TRANSPORTER-RELATED"/>
    <property type="match status" value="1"/>
</dbReference>
<dbReference type="GO" id="GO:0005886">
    <property type="term" value="C:plasma membrane"/>
    <property type="evidence" value="ECO:0007669"/>
    <property type="project" value="TreeGrafter"/>
</dbReference>
<reference evidence="7" key="1">
    <citation type="submission" date="2016-10" db="EMBL/GenBank/DDBJ databases">
        <authorList>
            <person name="Varghese N."/>
            <person name="Submissions S."/>
        </authorList>
    </citation>
    <scope>NUCLEOTIDE SEQUENCE [LARGE SCALE GENOMIC DNA]</scope>
    <source>
        <strain evidence="7">DSM 45419</strain>
    </source>
</reference>
<dbReference type="OrthoDB" id="9786493at2"/>
<feature type="transmembrane region" description="Helical" evidence="5">
    <location>
        <begin position="165"/>
        <end position="183"/>
    </location>
</feature>
<dbReference type="Pfam" id="PF01226">
    <property type="entry name" value="Form_Nir_trans"/>
    <property type="match status" value="1"/>
</dbReference>
<keyword evidence="7" id="KW-1185">Reference proteome</keyword>
<organism evidence="6 7">
    <name type="scientific">Geodermatophilus siccatus</name>
    <dbReference type="NCBI Taxonomy" id="1137991"/>
    <lineage>
        <taxon>Bacteria</taxon>
        <taxon>Bacillati</taxon>
        <taxon>Actinomycetota</taxon>
        <taxon>Actinomycetes</taxon>
        <taxon>Geodermatophilales</taxon>
        <taxon>Geodermatophilaceae</taxon>
        <taxon>Geodermatophilus</taxon>
    </lineage>
</organism>
<evidence type="ECO:0000256" key="5">
    <source>
        <dbReference type="SAM" id="Phobius"/>
    </source>
</evidence>
<evidence type="ECO:0000256" key="4">
    <source>
        <dbReference type="ARBA" id="ARBA00023136"/>
    </source>
</evidence>
<dbReference type="Gene3D" id="1.20.1080.10">
    <property type="entry name" value="Glycerol uptake facilitator protein"/>
    <property type="match status" value="1"/>
</dbReference>
<dbReference type="EMBL" id="FNHE01000009">
    <property type="protein sequence ID" value="SDM85921.1"/>
    <property type="molecule type" value="Genomic_DNA"/>
</dbReference>
<dbReference type="Proteomes" id="UP000198680">
    <property type="component" value="Unassembled WGS sequence"/>
</dbReference>
<dbReference type="RefSeq" id="WP_091221149.1">
    <property type="nucleotide sequence ID" value="NZ_FNHE01000009.1"/>
</dbReference>
<feature type="transmembrane region" description="Helical" evidence="5">
    <location>
        <begin position="34"/>
        <end position="52"/>
    </location>
</feature>
<name>A0A1G9WNZ5_9ACTN</name>
<feature type="transmembrane region" description="Helical" evidence="5">
    <location>
        <begin position="106"/>
        <end position="128"/>
    </location>
</feature>
<feature type="transmembrane region" description="Helical" evidence="5">
    <location>
        <begin position="64"/>
        <end position="85"/>
    </location>
</feature>
<evidence type="ECO:0000256" key="2">
    <source>
        <dbReference type="ARBA" id="ARBA00022692"/>
    </source>
</evidence>
<gene>
    <name evidence="6" type="ORF">SAMN05660642_03462</name>
</gene>
<proteinExistence type="predicted"/>
<keyword evidence="2 5" id="KW-0812">Transmembrane</keyword>
<keyword evidence="4 5" id="KW-0472">Membrane</keyword>
<accession>A0A1G9WNZ5</accession>
<keyword evidence="3 5" id="KW-1133">Transmembrane helix</keyword>
<sequence>MPRTVPEAAAETTAQAVAKAAAVQSPAGYLKSSVLAGVYVGFAVVLLVSVSAPLSATGSPATRLVQGAVFGLALTLVVFAGAELFTGNVMVMAHGISRRATARRSAGLVGALSLLGNAVGSLALAGAVHLSGVLGSPAGATGPSPAVALLDGIVTAKNAATGPQLFWRAVLCNALVCLAVWMATRAATDGARLAVLWWGLLAFIGSGFEHSIANMTTFSLAALQGVADWSDLAGNLLWTIPGNVVGGLLVAAAYATRAARSGDGLPAPAAASAAELVVPGPRRAG</sequence>
<dbReference type="InterPro" id="IPR000292">
    <property type="entry name" value="For/NO2_transpt"/>
</dbReference>
<comment type="subcellular location">
    <subcellularLocation>
        <location evidence="1">Membrane</location>
        <topology evidence="1">Multi-pass membrane protein</topology>
    </subcellularLocation>
</comment>
<dbReference type="GO" id="GO:0015499">
    <property type="term" value="F:formate transmembrane transporter activity"/>
    <property type="evidence" value="ECO:0007669"/>
    <property type="project" value="TreeGrafter"/>
</dbReference>